<evidence type="ECO:0000313" key="3">
    <source>
        <dbReference type="Proteomes" id="UP001370100"/>
    </source>
</evidence>
<accession>A0ABU8N2F5</accession>
<comment type="caution">
    <text evidence="2">The sequence shown here is derived from an EMBL/GenBank/DDBJ whole genome shotgun (WGS) entry which is preliminary data.</text>
</comment>
<name>A0ABU8N2F5_9PSEU</name>
<dbReference type="Proteomes" id="UP001370100">
    <property type="component" value="Unassembled WGS sequence"/>
</dbReference>
<keyword evidence="1" id="KW-1133">Transmembrane helix</keyword>
<organism evidence="2 3">
    <name type="scientific">Actinomycetospora aeridis</name>
    <dbReference type="NCBI Taxonomy" id="3129231"/>
    <lineage>
        <taxon>Bacteria</taxon>
        <taxon>Bacillati</taxon>
        <taxon>Actinomycetota</taxon>
        <taxon>Actinomycetes</taxon>
        <taxon>Pseudonocardiales</taxon>
        <taxon>Pseudonocardiaceae</taxon>
        <taxon>Actinomycetospora</taxon>
    </lineage>
</organism>
<dbReference type="EMBL" id="JBBEGL010000002">
    <property type="protein sequence ID" value="MEJ2886423.1"/>
    <property type="molecule type" value="Genomic_DNA"/>
</dbReference>
<reference evidence="2 3" key="1">
    <citation type="submission" date="2024-03" db="EMBL/GenBank/DDBJ databases">
        <title>Actinomycetospora sp. OC33-EN06, a novel actinomycete isolated from wild orchid (Aerides multiflora).</title>
        <authorList>
            <person name="Suriyachadkun C."/>
        </authorList>
    </citation>
    <scope>NUCLEOTIDE SEQUENCE [LARGE SCALE GENOMIC DNA]</scope>
    <source>
        <strain evidence="2 3">OC33-EN06</strain>
    </source>
</reference>
<protein>
    <submittedName>
        <fullName evidence="2">Uncharacterized protein</fullName>
    </submittedName>
</protein>
<evidence type="ECO:0000256" key="1">
    <source>
        <dbReference type="SAM" id="Phobius"/>
    </source>
</evidence>
<feature type="transmembrane region" description="Helical" evidence="1">
    <location>
        <begin position="53"/>
        <end position="77"/>
    </location>
</feature>
<proteinExistence type="predicted"/>
<dbReference type="RefSeq" id="WP_337712907.1">
    <property type="nucleotide sequence ID" value="NZ_JBBEGL010000002.1"/>
</dbReference>
<keyword evidence="1" id="KW-0472">Membrane</keyword>
<gene>
    <name evidence="2" type="ORF">WCD41_08145</name>
</gene>
<keyword evidence="3" id="KW-1185">Reference proteome</keyword>
<evidence type="ECO:0000313" key="2">
    <source>
        <dbReference type="EMBL" id="MEJ2886423.1"/>
    </source>
</evidence>
<keyword evidence="1" id="KW-0812">Transmembrane</keyword>
<sequence length="129" mass="14361">MSMEWPGEPPQPVLLSVGDIAVTPEYVVLPQGRFPVGQAQWSLTDQSRTTSEIPTWAIVLAVVFFLFCFLGLLFLLVKEQRTVGWAQIGVQGPGFFHAVQLPVSSPYDVARYQDMINYARSITASRSGW</sequence>